<dbReference type="Proteomes" id="UP001207468">
    <property type="component" value="Unassembled WGS sequence"/>
</dbReference>
<dbReference type="EMBL" id="JAGFNK010000281">
    <property type="protein sequence ID" value="KAI9454180.1"/>
    <property type="molecule type" value="Genomic_DNA"/>
</dbReference>
<name>A0ACC0U020_9AGAM</name>
<accession>A0ACC0U020</accession>
<evidence type="ECO:0000313" key="2">
    <source>
        <dbReference type="Proteomes" id="UP001207468"/>
    </source>
</evidence>
<reference evidence="1" key="1">
    <citation type="submission" date="2021-03" db="EMBL/GenBank/DDBJ databases">
        <title>Evolutionary priming and transition to the ectomycorrhizal habit in an iconic lineage of mushroom-forming fungi: is preadaptation a requirement?</title>
        <authorList>
            <consortium name="DOE Joint Genome Institute"/>
            <person name="Looney B.P."/>
            <person name="Miyauchi S."/>
            <person name="Morin E."/>
            <person name="Drula E."/>
            <person name="Courty P.E."/>
            <person name="Chicoki N."/>
            <person name="Fauchery L."/>
            <person name="Kohler A."/>
            <person name="Kuo A."/>
            <person name="LaButti K."/>
            <person name="Pangilinan J."/>
            <person name="Lipzen A."/>
            <person name="Riley R."/>
            <person name="Andreopoulos W."/>
            <person name="He G."/>
            <person name="Johnson J."/>
            <person name="Barry K.W."/>
            <person name="Grigoriev I.V."/>
            <person name="Nagy L."/>
            <person name="Hibbett D."/>
            <person name="Henrissat B."/>
            <person name="Matheny P.B."/>
            <person name="Labbe J."/>
            <person name="Martin A.F."/>
        </authorList>
    </citation>
    <scope>NUCLEOTIDE SEQUENCE</scope>
    <source>
        <strain evidence="1">BPL698</strain>
    </source>
</reference>
<gene>
    <name evidence="1" type="ORF">F5148DRAFT_985216</name>
</gene>
<sequence>MALSFASSELVALCLESILYGVYVVLFAECIKVLYHKRRRSAGGNYRLIAVSSVLFILITWHEVLDAVRLYHAYRGSQTDRAADLYYVNVTSMLSVMKTSVYLAETIVSDLFILFRCYIVWNASIAIVAFPILLYLADIGTGIAAVYTLTLIGQNVVFNKEQERVTNAFFSCTLALNAVCTGLIAFRIWWTQKQTQEAKMGSNLTQVSVIVVESGAIYLTVLACVVASFTVKSLLFNIFLDIASPDYHLFPWSSLTINFRPQTSPVIVSPRLSNLIVSISLNIRIHVLAPSSGRRRT</sequence>
<proteinExistence type="predicted"/>
<protein>
    <submittedName>
        <fullName evidence="1">Uncharacterized protein</fullName>
    </submittedName>
</protein>
<organism evidence="1 2">
    <name type="scientific">Russula earlei</name>
    <dbReference type="NCBI Taxonomy" id="71964"/>
    <lineage>
        <taxon>Eukaryota</taxon>
        <taxon>Fungi</taxon>
        <taxon>Dikarya</taxon>
        <taxon>Basidiomycota</taxon>
        <taxon>Agaricomycotina</taxon>
        <taxon>Agaricomycetes</taxon>
        <taxon>Russulales</taxon>
        <taxon>Russulaceae</taxon>
        <taxon>Russula</taxon>
    </lineage>
</organism>
<comment type="caution">
    <text evidence="1">The sequence shown here is derived from an EMBL/GenBank/DDBJ whole genome shotgun (WGS) entry which is preliminary data.</text>
</comment>
<evidence type="ECO:0000313" key="1">
    <source>
        <dbReference type="EMBL" id="KAI9454180.1"/>
    </source>
</evidence>
<keyword evidence="2" id="KW-1185">Reference proteome</keyword>